<dbReference type="InterPro" id="IPR050743">
    <property type="entry name" value="2-oxoacid_DH_E2_comp"/>
</dbReference>
<evidence type="ECO:0000256" key="6">
    <source>
        <dbReference type="RuleBase" id="RU003423"/>
    </source>
</evidence>
<evidence type="ECO:0000259" key="8">
    <source>
        <dbReference type="PROSITE" id="PS50968"/>
    </source>
</evidence>
<dbReference type="Pfam" id="PF02817">
    <property type="entry name" value="E3_binding"/>
    <property type="match status" value="1"/>
</dbReference>
<keyword evidence="5 6" id="KW-0012">Acyltransferase</keyword>
<evidence type="ECO:0000313" key="10">
    <source>
        <dbReference type="EMBL" id="ASU84705.1"/>
    </source>
</evidence>
<dbReference type="FunFam" id="3.30.559.10:FF:000007">
    <property type="entry name" value="Dihydrolipoamide acetyltransferase component of pyruvate dehydrogenase complex"/>
    <property type="match status" value="1"/>
</dbReference>
<reference evidence="10 11" key="1">
    <citation type="submission" date="2017-08" db="EMBL/GenBank/DDBJ databases">
        <title>The complete genome sequence of Nocardiopsis gilva YIM 90087.</title>
        <authorList>
            <person name="Yin M."/>
            <person name="Tang S."/>
        </authorList>
    </citation>
    <scope>NUCLEOTIDE SEQUENCE [LARGE SCALE GENOMIC DNA]</scope>
    <source>
        <strain evidence="10 11">YIM 90087</strain>
    </source>
</reference>
<dbReference type="PROSITE" id="PS50968">
    <property type="entry name" value="BIOTINYL_LIPOYL"/>
    <property type="match status" value="1"/>
</dbReference>
<feature type="compositionally biased region" description="Polar residues" evidence="7">
    <location>
        <begin position="173"/>
        <end position="182"/>
    </location>
</feature>
<dbReference type="InterPro" id="IPR000089">
    <property type="entry name" value="Biotin_lipoyl"/>
</dbReference>
<feature type="domain" description="Peripheral subunit-binding (PSBD)" evidence="9">
    <location>
        <begin position="194"/>
        <end position="231"/>
    </location>
</feature>
<evidence type="ECO:0000256" key="4">
    <source>
        <dbReference type="ARBA" id="ARBA00022823"/>
    </source>
</evidence>
<dbReference type="GO" id="GO:0016407">
    <property type="term" value="F:acetyltransferase activity"/>
    <property type="evidence" value="ECO:0007669"/>
    <property type="project" value="TreeGrafter"/>
</dbReference>
<sequence>MGAGRHRGPAPAAPDGGGGVTGRSSSAESVRDFVLPDLGEGLTEAEIVDWRVAVGDEVAVDQPVVEVETAKASVEVPCPFSGRVTALHGGPGEVIAVGAPLISIDTAASGAGAGFGEPGVVVPEARGSAESGGGGNGATAAVQGSGAVLVGYGTGEGAPRQSGGRRRALSADGTRTTASAAPSPQPGVRRRTPVVSPLVRRIAREHGIDVTSLTGSGEGGLVLRRDVLAAIAESAAASAPTGAGAGTSPAAGAAVPLRAVPTEAPEEAERIPLSGVRATMAERLSRSRREIPEATVWVDADATGLLDLRATLNGADPRRPVSVLALLAKFCLLGLRRYPALNGRVDTERSELVRFGHVHLGFAAQTPRGLMVPVVRDADRMTTRELSAELSATTSAARAGSLPPSRLTGGTFTVNNYGVFGVDGSAAIINHPEVAIVGIGRIVKRPWVVGDEVVARPVTELTLAFDHRVCDGEEAGGFLRFVADCVERPQLLLGDV</sequence>
<dbReference type="AlphaFoldDB" id="A0A223S9A1"/>
<dbReference type="EC" id="2.3.1.-" evidence="6"/>
<evidence type="ECO:0000256" key="7">
    <source>
        <dbReference type="SAM" id="MobiDB-lite"/>
    </source>
</evidence>
<protein>
    <recommendedName>
        <fullName evidence="6">Dihydrolipoamide acetyltransferase component of pyruvate dehydrogenase complex</fullName>
        <ecNumber evidence="6">2.3.1.-</ecNumber>
    </recommendedName>
</protein>
<evidence type="ECO:0000256" key="2">
    <source>
        <dbReference type="ARBA" id="ARBA00007317"/>
    </source>
</evidence>
<organism evidence="10 11">
    <name type="scientific">Nocardiopsis gilva YIM 90087</name>
    <dbReference type="NCBI Taxonomy" id="1235441"/>
    <lineage>
        <taxon>Bacteria</taxon>
        <taxon>Bacillati</taxon>
        <taxon>Actinomycetota</taxon>
        <taxon>Actinomycetes</taxon>
        <taxon>Streptosporangiales</taxon>
        <taxon>Nocardiopsidaceae</taxon>
        <taxon>Nocardiopsis</taxon>
    </lineage>
</organism>
<keyword evidence="3 6" id="KW-0808">Transferase</keyword>
<evidence type="ECO:0000256" key="3">
    <source>
        <dbReference type="ARBA" id="ARBA00022679"/>
    </source>
</evidence>
<dbReference type="PROSITE" id="PS00189">
    <property type="entry name" value="LIPOYL"/>
    <property type="match status" value="1"/>
</dbReference>
<evidence type="ECO:0000256" key="5">
    <source>
        <dbReference type="ARBA" id="ARBA00023315"/>
    </source>
</evidence>
<feature type="region of interest" description="Disordered" evidence="7">
    <location>
        <begin position="152"/>
        <end position="191"/>
    </location>
</feature>
<proteinExistence type="inferred from homology"/>
<gene>
    <name evidence="10" type="ORF">CDO52_19555</name>
</gene>
<dbReference type="SUPFAM" id="SSF47005">
    <property type="entry name" value="Peripheral subunit-binding domain of 2-oxo acid dehydrogenase complex"/>
    <property type="match status" value="1"/>
</dbReference>
<dbReference type="KEGG" id="ngv:CDO52_19555"/>
<feature type="region of interest" description="Disordered" evidence="7">
    <location>
        <begin position="1"/>
        <end position="28"/>
    </location>
</feature>
<dbReference type="PANTHER" id="PTHR43178">
    <property type="entry name" value="DIHYDROLIPOAMIDE ACETYLTRANSFERASE COMPONENT OF PYRUVATE DEHYDROGENASE COMPLEX"/>
    <property type="match status" value="1"/>
</dbReference>
<dbReference type="EMBL" id="CP022753">
    <property type="protein sequence ID" value="ASU84705.1"/>
    <property type="molecule type" value="Genomic_DNA"/>
</dbReference>
<evidence type="ECO:0000313" key="11">
    <source>
        <dbReference type="Proteomes" id="UP000215005"/>
    </source>
</evidence>
<dbReference type="GO" id="GO:0031405">
    <property type="term" value="F:lipoic acid binding"/>
    <property type="evidence" value="ECO:0007669"/>
    <property type="project" value="TreeGrafter"/>
</dbReference>
<dbReference type="Gene3D" id="2.40.50.100">
    <property type="match status" value="1"/>
</dbReference>
<feature type="domain" description="Lipoyl-binding" evidence="8">
    <location>
        <begin position="30"/>
        <end position="105"/>
    </location>
</feature>
<dbReference type="Proteomes" id="UP000215005">
    <property type="component" value="Chromosome"/>
</dbReference>
<dbReference type="PROSITE" id="PS51826">
    <property type="entry name" value="PSBD"/>
    <property type="match status" value="1"/>
</dbReference>
<dbReference type="InterPro" id="IPR036625">
    <property type="entry name" value="E3-bd_dom_sf"/>
</dbReference>
<dbReference type="SUPFAM" id="SSF51230">
    <property type="entry name" value="Single hybrid motif"/>
    <property type="match status" value="1"/>
</dbReference>
<keyword evidence="4 6" id="KW-0450">Lipoyl</keyword>
<dbReference type="Pfam" id="PF00198">
    <property type="entry name" value="2-oxoacid_dh"/>
    <property type="match status" value="1"/>
</dbReference>
<comment type="similarity">
    <text evidence="2 6">Belongs to the 2-oxoacid dehydrogenase family.</text>
</comment>
<name>A0A223S9A1_9ACTN</name>
<dbReference type="Gene3D" id="4.10.320.10">
    <property type="entry name" value="E3-binding domain"/>
    <property type="match status" value="1"/>
</dbReference>
<dbReference type="PANTHER" id="PTHR43178:SF5">
    <property type="entry name" value="LIPOAMIDE ACYLTRANSFERASE COMPONENT OF BRANCHED-CHAIN ALPHA-KETO ACID DEHYDROGENASE COMPLEX, MITOCHONDRIAL"/>
    <property type="match status" value="1"/>
</dbReference>
<dbReference type="SUPFAM" id="SSF52777">
    <property type="entry name" value="CoA-dependent acyltransferases"/>
    <property type="match status" value="1"/>
</dbReference>
<dbReference type="GO" id="GO:0005737">
    <property type="term" value="C:cytoplasm"/>
    <property type="evidence" value="ECO:0007669"/>
    <property type="project" value="TreeGrafter"/>
</dbReference>
<dbReference type="InterPro" id="IPR011053">
    <property type="entry name" value="Single_hybrid_motif"/>
</dbReference>
<keyword evidence="11" id="KW-1185">Reference proteome</keyword>
<dbReference type="InterPro" id="IPR001078">
    <property type="entry name" value="2-oxoacid_DH_actylTfrase"/>
</dbReference>
<accession>A0A223S9A1</accession>
<comment type="cofactor">
    <cofactor evidence="1 6">
        <name>(R)-lipoate</name>
        <dbReference type="ChEBI" id="CHEBI:83088"/>
    </cofactor>
</comment>
<evidence type="ECO:0000259" key="9">
    <source>
        <dbReference type="PROSITE" id="PS51826"/>
    </source>
</evidence>
<dbReference type="InterPro" id="IPR004167">
    <property type="entry name" value="PSBD"/>
</dbReference>
<dbReference type="OrthoDB" id="9805770at2"/>
<dbReference type="InterPro" id="IPR023213">
    <property type="entry name" value="CAT-like_dom_sf"/>
</dbReference>
<dbReference type="Gene3D" id="3.30.559.10">
    <property type="entry name" value="Chloramphenicol acetyltransferase-like domain"/>
    <property type="match status" value="1"/>
</dbReference>
<evidence type="ECO:0000256" key="1">
    <source>
        <dbReference type="ARBA" id="ARBA00001938"/>
    </source>
</evidence>
<dbReference type="CDD" id="cd06849">
    <property type="entry name" value="lipoyl_domain"/>
    <property type="match status" value="1"/>
</dbReference>
<dbReference type="Pfam" id="PF00364">
    <property type="entry name" value="Biotin_lipoyl"/>
    <property type="match status" value="1"/>
</dbReference>
<dbReference type="InterPro" id="IPR003016">
    <property type="entry name" value="2-oxoA_DH_lipoyl-BS"/>
</dbReference>